<feature type="compositionally biased region" description="Polar residues" evidence="5">
    <location>
        <begin position="668"/>
        <end position="678"/>
    </location>
</feature>
<proteinExistence type="predicted"/>
<feature type="transmembrane region" description="Helical" evidence="6">
    <location>
        <begin position="116"/>
        <end position="134"/>
    </location>
</feature>
<dbReference type="VEuPathDB" id="FungiDB:BD410DRAFT_600712"/>
<comment type="subcellular location">
    <subcellularLocation>
        <location evidence="1">Membrane</location>
        <topology evidence="1">Multi-pass membrane protein</topology>
    </subcellularLocation>
</comment>
<keyword evidence="4 6" id="KW-0472">Membrane</keyword>
<feature type="transmembrane region" description="Helical" evidence="6">
    <location>
        <begin position="191"/>
        <end position="216"/>
    </location>
</feature>
<feature type="transmembrane region" description="Helical" evidence="6">
    <location>
        <begin position="61"/>
        <end position="81"/>
    </location>
</feature>
<dbReference type="AlphaFoldDB" id="A0A4Y7QDB3"/>
<dbReference type="GO" id="GO:0004930">
    <property type="term" value="F:G protein-coupled receptor activity"/>
    <property type="evidence" value="ECO:0007669"/>
    <property type="project" value="TreeGrafter"/>
</dbReference>
<evidence type="ECO:0008006" key="9">
    <source>
        <dbReference type="Google" id="ProtNLM"/>
    </source>
</evidence>
<feature type="transmembrane region" description="Helical" evidence="6">
    <location>
        <begin position="20"/>
        <end position="41"/>
    </location>
</feature>
<feature type="compositionally biased region" description="Low complexity" evidence="5">
    <location>
        <begin position="731"/>
        <end position="746"/>
    </location>
</feature>
<dbReference type="Gene3D" id="1.20.1070.10">
    <property type="entry name" value="Rhodopsin 7-helix transmembrane proteins"/>
    <property type="match status" value="1"/>
</dbReference>
<feature type="transmembrane region" description="Helical" evidence="6">
    <location>
        <begin position="141"/>
        <end position="164"/>
    </location>
</feature>
<gene>
    <name evidence="7" type="ORF">BD410DRAFT_600712</name>
</gene>
<evidence type="ECO:0000256" key="4">
    <source>
        <dbReference type="ARBA" id="ARBA00023136"/>
    </source>
</evidence>
<feature type="compositionally biased region" description="Polar residues" evidence="5">
    <location>
        <begin position="810"/>
        <end position="852"/>
    </location>
</feature>
<name>A0A4Y7QDB3_9AGAM</name>
<keyword evidence="3 6" id="KW-1133">Transmembrane helix</keyword>
<feature type="compositionally biased region" description="Polar residues" evidence="5">
    <location>
        <begin position="532"/>
        <end position="541"/>
    </location>
</feature>
<sequence length="852" mass="91340">MAFTPITTKLQDGEQSGVELFTAGALLSIIAIIYLFSRIALAWIRPALQGWKDRIDSKEGVFFHTQLGIYAASLLVANFLTSTAGLIEIHWAAQGSIVTGPLCTTQASLIQIGDFAGAYFTSAMSIHTFITLVLKKRSPIWVTSIFIAIGWISSIFMGTLIQAVSHPGQNPHLGNAGLWCWIDSEYPLARFLLHCFPIILAAMVSVIMYSLVFLCLRGTIAVGEGNGLSLSLHGLGNRVNNRDYYSSFLAAVARGIIWYPIAFILLLAPITAAHLAESSGKKVSYQAYAGSAFVASLLGLANVVILSNTLRILAPAFQGVIPNAPRSPDTETFFCPGKHSPVAEKPPSVPIARPAKAFPLPTSRSVSVVSSQAGVPGVAAMGETGIPTAVTRLRLPAEVPRRVDSMMSSSSSRQLLPQNADNWRPGHAHGMSTDSAFSHITAGSRTSMIGQQIISTEALNKHVDSIARAEPPQAKPIDVVGDQQRPAYATYQPKKSMENISLPPPPRQARSNVQKRPSLESDSVPDSRPLRRQQSTENLLQSPRPKPAMRPKSAEFEDVSLSSPNTPMVKTPKTASRSRASSNASQHDDEFISLYLERNPASPGFDANGSRVRPAISAVAHATRPLPRISQGSQATTLTISRNTSSSASSQWSLSTTKGKPDVPESPPSSNDHGTSGSDSEDPLSPYYGRFSGLERNETSLRKQVHQRTEATDAEISSLAWASLVTNAAFSNGGPSRSSSLVSSLGSHEHDGKERGAVPTSLQPRTSPNYEQADSNLTFERDEPSDVSEDSPTIPPSPFTGRVMDAAASDPQTTVRSGPKKISTSSAASSQQEYPSWKSSHSRTTTAQPGFI</sequence>
<dbReference type="OrthoDB" id="100006at2759"/>
<accession>A0A4Y7QDB3</accession>
<feature type="transmembrane region" description="Helical" evidence="6">
    <location>
        <begin position="256"/>
        <end position="275"/>
    </location>
</feature>
<dbReference type="PANTHER" id="PTHR23112">
    <property type="entry name" value="G PROTEIN-COUPLED RECEPTOR 157-RELATED"/>
    <property type="match status" value="1"/>
</dbReference>
<feature type="compositionally biased region" description="Basic and acidic residues" evidence="5">
    <location>
        <begin position="693"/>
        <end position="711"/>
    </location>
</feature>
<dbReference type="SUPFAM" id="SSF81321">
    <property type="entry name" value="Family A G protein-coupled receptor-like"/>
    <property type="match status" value="1"/>
</dbReference>
<feature type="compositionally biased region" description="Polar residues" evidence="5">
    <location>
        <begin position="760"/>
        <end position="778"/>
    </location>
</feature>
<dbReference type="PANTHER" id="PTHR23112:SF37">
    <property type="entry name" value="G PROTEIN-COUPLED RECEPTOR GPR1"/>
    <property type="match status" value="1"/>
</dbReference>
<feature type="region of interest" description="Disordered" evidence="5">
    <location>
        <begin position="490"/>
        <end position="715"/>
    </location>
</feature>
<protein>
    <recommendedName>
        <fullName evidence="9">Glucose receptor Git3 N-terminal domain-containing protein</fullName>
    </recommendedName>
</protein>
<evidence type="ECO:0000256" key="1">
    <source>
        <dbReference type="ARBA" id="ARBA00004141"/>
    </source>
</evidence>
<evidence type="ECO:0000313" key="8">
    <source>
        <dbReference type="Proteomes" id="UP000294933"/>
    </source>
</evidence>
<feature type="compositionally biased region" description="Low complexity" evidence="5">
    <location>
        <begin position="575"/>
        <end position="585"/>
    </location>
</feature>
<organism evidence="7 8">
    <name type="scientific">Rickenella mellea</name>
    <dbReference type="NCBI Taxonomy" id="50990"/>
    <lineage>
        <taxon>Eukaryota</taxon>
        <taxon>Fungi</taxon>
        <taxon>Dikarya</taxon>
        <taxon>Basidiomycota</taxon>
        <taxon>Agaricomycotina</taxon>
        <taxon>Agaricomycetes</taxon>
        <taxon>Hymenochaetales</taxon>
        <taxon>Rickenellaceae</taxon>
        <taxon>Rickenella</taxon>
    </lineage>
</organism>
<evidence type="ECO:0000313" key="7">
    <source>
        <dbReference type="EMBL" id="TDL25594.1"/>
    </source>
</evidence>
<reference evidence="7 8" key="1">
    <citation type="submission" date="2018-06" db="EMBL/GenBank/DDBJ databases">
        <title>A transcriptomic atlas of mushroom development highlights an independent origin of complex multicellularity.</title>
        <authorList>
            <consortium name="DOE Joint Genome Institute"/>
            <person name="Krizsan K."/>
            <person name="Almasi E."/>
            <person name="Merenyi Z."/>
            <person name="Sahu N."/>
            <person name="Viragh M."/>
            <person name="Koszo T."/>
            <person name="Mondo S."/>
            <person name="Kiss B."/>
            <person name="Balint B."/>
            <person name="Kues U."/>
            <person name="Barry K."/>
            <person name="Hegedus J.C."/>
            <person name="Henrissat B."/>
            <person name="Johnson J."/>
            <person name="Lipzen A."/>
            <person name="Ohm R."/>
            <person name="Nagy I."/>
            <person name="Pangilinan J."/>
            <person name="Yan J."/>
            <person name="Xiong Y."/>
            <person name="Grigoriev I.V."/>
            <person name="Hibbett D.S."/>
            <person name="Nagy L.G."/>
        </authorList>
    </citation>
    <scope>NUCLEOTIDE SEQUENCE [LARGE SCALE GENOMIC DNA]</scope>
    <source>
        <strain evidence="7 8">SZMC22713</strain>
    </source>
</reference>
<dbReference type="STRING" id="50990.A0A4Y7QDB3"/>
<dbReference type="Proteomes" id="UP000294933">
    <property type="component" value="Unassembled WGS sequence"/>
</dbReference>
<evidence type="ECO:0000256" key="5">
    <source>
        <dbReference type="SAM" id="MobiDB-lite"/>
    </source>
</evidence>
<evidence type="ECO:0000256" key="2">
    <source>
        <dbReference type="ARBA" id="ARBA00022692"/>
    </source>
</evidence>
<keyword evidence="2 6" id="KW-0812">Transmembrane</keyword>
<dbReference type="EMBL" id="ML170163">
    <property type="protein sequence ID" value="TDL25594.1"/>
    <property type="molecule type" value="Genomic_DNA"/>
</dbReference>
<keyword evidence="8" id="KW-1185">Reference proteome</keyword>
<evidence type="ECO:0000256" key="3">
    <source>
        <dbReference type="ARBA" id="ARBA00022989"/>
    </source>
</evidence>
<feature type="compositionally biased region" description="Basic and acidic residues" evidence="5">
    <location>
        <begin position="747"/>
        <end position="756"/>
    </location>
</feature>
<feature type="region of interest" description="Disordered" evidence="5">
    <location>
        <begin position="730"/>
        <end position="852"/>
    </location>
</feature>
<dbReference type="GO" id="GO:0007189">
    <property type="term" value="P:adenylate cyclase-activating G protein-coupled receptor signaling pathway"/>
    <property type="evidence" value="ECO:0007669"/>
    <property type="project" value="TreeGrafter"/>
</dbReference>
<dbReference type="GO" id="GO:0005886">
    <property type="term" value="C:plasma membrane"/>
    <property type="evidence" value="ECO:0007669"/>
    <property type="project" value="TreeGrafter"/>
</dbReference>
<feature type="compositionally biased region" description="Low complexity" evidence="5">
    <location>
        <begin position="639"/>
        <end position="657"/>
    </location>
</feature>
<feature type="transmembrane region" description="Helical" evidence="6">
    <location>
        <begin position="287"/>
        <end position="306"/>
    </location>
</feature>
<evidence type="ECO:0000256" key="6">
    <source>
        <dbReference type="SAM" id="Phobius"/>
    </source>
</evidence>